<dbReference type="InterPro" id="IPR029044">
    <property type="entry name" value="Nucleotide-diphossugar_trans"/>
</dbReference>
<dbReference type="PANTHER" id="PTHR13778:SF47">
    <property type="entry name" value="LIPOPOLYSACCHARIDE 1,3-GALACTOSYLTRANSFERASE"/>
    <property type="match status" value="1"/>
</dbReference>
<dbReference type="RefSeq" id="WP_209749067.1">
    <property type="nucleotide sequence ID" value="NZ_JBHSMH010000118.1"/>
</dbReference>
<keyword evidence="5" id="KW-1185">Reference proteome</keyword>
<comment type="caution">
    <text evidence="4">The sequence shown here is derived from an EMBL/GenBank/DDBJ whole genome shotgun (WGS) entry which is preliminary data.</text>
</comment>
<gene>
    <name evidence="4" type="ORF">ACFPPD_26210</name>
</gene>
<evidence type="ECO:0000256" key="3">
    <source>
        <dbReference type="ARBA" id="ARBA00022723"/>
    </source>
</evidence>
<accession>A0ABW0M560</accession>
<evidence type="ECO:0000313" key="4">
    <source>
        <dbReference type="EMBL" id="MFC5472182.1"/>
    </source>
</evidence>
<dbReference type="Proteomes" id="UP001596105">
    <property type="component" value="Unassembled WGS sequence"/>
</dbReference>
<evidence type="ECO:0000313" key="5">
    <source>
        <dbReference type="Proteomes" id="UP001596105"/>
    </source>
</evidence>
<keyword evidence="2" id="KW-0808">Transferase</keyword>
<dbReference type="PANTHER" id="PTHR13778">
    <property type="entry name" value="GLYCOSYLTRANSFERASE 8 DOMAIN-CONTAINING PROTEIN"/>
    <property type="match status" value="1"/>
</dbReference>
<sequence>MNEQLRNEEIHIVGAVDNNYAQHLGVTFTSTLMNIPTGTFAHLYVISTGITEENQNKLEKTVSRFNARIQFIRVDSAPYEVFHTSGHITKAAYLRLAIPDILPLSVQKVIYLDSDVVVTGNIVELWETDLKGHAIAAVPDFLMYSRCKDLQIPEGAYFNSGIMIMNLSKWRKESLTRKAMDYIARSTITLACHDQDVLNALLFDDWLELPLTWNVNTFIVKEWKVSNPPAIIHYTDVSKPWHLDNFHPFKKEYYKYKRMTEWKSSMPEVNLNRIMIRMAKKVLPKSIKKAVKKAATKVMSN</sequence>
<dbReference type="InterPro" id="IPR002495">
    <property type="entry name" value="Glyco_trans_8"/>
</dbReference>
<dbReference type="Gene3D" id="3.90.550.10">
    <property type="entry name" value="Spore Coat Polysaccharide Biosynthesis Protein SpsA, Chain A"/>
    <property type="match status" value="1"/>
</dbReference>
<reference evidence="5" key="1">
    <citation type="journal article" date="2019" name="Int. J. Syst. Evol. Microbiol.">
        <title>The Global Catalogue of Microorganisms (GCM) 10K type strain sequencing project: providing services to taxonomists for standard genome sequencing and annotation.</title>
        <authorList>
            <consortium name="The Broad Institute Genomics Platform"/>
            <consortium name="The Broad Institute Genome Sequencing Center for Infectious Disease"/>
            <person name="Wu L."/>
            <person name="Ma J."/>
        </authorList>
    </citation>
    <scope>NUCLEOTIDE SEQUENCE [LARGE SCALE GENOMIC DNA]</scope>
    <source>
        <strain evidence="5">CCUG 57113</strain>
    </source>
</reference>
<organism evidence="4 5">
    <name type="scientific">Cohnella suwonensis</name>
    <dbReference type="NCBI Taxonomy" id="696072"/>
    <lineage>
        <taxon>Bacteria</taxon>
        <taxon>Bacillati</taxon>
        <taxon>Bacillota</taxon>
        <taxon>Bacilli</taxon>
        <taxon>Bacillales</taxon>
        <taxon>Paenibacillaceae</taxon>
        <taxon>Cohnella</taxon>
    </lineage>
</organism>
<dbReference type="InterPro" id="IPR050748">
    <property type="entry name" value="Glycosyltrans_8_dom-fam"/>
</dbReference>
<dbReference type="Pfam" id="PF01501">
    <property type="entry name" value="Glyco_transf_8"/>
    <property type="match status" value="1"/>
</dbReference>
<evidence type="ECO:0000256" key="2">
    <source>
        <dbReference type="ARBA" id="ARBA00022679"/>
    </source>
</evidence>
<dbReference type="EMBL" id="JBHSMH010000118">
    <property type="protein sequence ID" value="MFC5472182.1"/>
    <property type="molecule type" value="Genomic_DNA"/>
</dbReference>
<proteinExistence type="predicted"/>
<dbReference type="CDD" id="cd04194">
    <property type="entry name" value="GT8_A4GalT_like"/>
    <property type="match status" value="1"/>
</dbReference>
<name>A0ABW0M560_9BACL</name>
<dbReference type="SUPFAM" id="SSF53448">
    <property type="entry name" value="Nucleotide-diphospho-sugar transferases"/>
    <property type="match status" value="1"/>
</dbReference>
<protein>
    <submittedName>
        <fullName evidence="4">Glycosyltransferase family 8 protein</fullName>
    </submittedName>
</protein>
<keyword evidence="1" id="KW-0328">Glycosyltransferase</keyword>
<keyword evidence="3" id="KW-0479">Metal-binding</keyword>
<evidence type="ECO:0000256" key="1">
    <source>
        <dbReference type="ARBA" id="ARBA00022676"/>
    </source>
</evidence>